<comment type="function">
    <text evidence="8">Produces ATP from ADP in the presence of a proton gradient across the membrane.</text>
</comment>
<dbReference type="GO" id="GO:0012505">
    <property type="term" value="C:endomembrane system"/>
    <property type="evidence" value="ECO:0007669"/>
    <property type="project" value="UniProtKB-SubCell"/>
</dbReference>
<comment type="subcellular location">
    <subcellularLocation>
        <location evidence="8">Cell membrane</location>
        <topology evidence="8">Peripheral membrane protein</topology>
    </subcellularLocation>
    <subcellularLocation>
        <location evidence="1">Endomembrane system</location>
        <topology evidence="1">Peripheral membrane protein</topology>
    </subcellularLocation>
</comment>
<dbReference type="EMBL" id="VOSM01000011">
    <property type="protein sequence ID" value="TXD34988.1"/>
    <property type="molecule type" value="Genomic_DNA"/>
</dbReference>
<evidence type="ECO:0000313" key="11">
    <source>
        <dbReference type="EMBL" id="TXD34988.1"/>
    </source>
</evidence>
<dbReference type="Proteomes" id="UP000321412">
    <property type="component" value="Unassembled WGS sequence"/>
</dbReference>
<keyword evidence="6 8" id="KW-0139">CF(1)</keyword>
<dbReference type="RefSeq" id="WP_146982792.1">
    <property type="nucleotide sequence ID" value="NZ_VOSM01000011.1"/>
</dbReference>
<dbReference type="Gene3D" id="2.60.15.10">
    <property type="entry name" value="F0F1 ATP synthase delta/epsilon subunit, N-terminal"/>
    <property type="match status" value="1"/>
</dbReference>
<dbReference type="InterPro" id="IPR036771">
    <property type="entry name" value="ATPsynth_dsu/esu_N"/>
</dbReference>
<proteinExistence type="inferred from homology"/>
<comment type="subunit">
    <text evidence="8 9">F-type ATPases have 2 components, CF(1) - the catalytic core - and CF(0) - the membrane proton channel. CF(1) has five subunits: alpha(3), beta(3), gamma(1), delta(1), epsilon(1). CF(0) has three main subunits: a, b and c.</text>
</comment>
<evidence type="ECO:0000313" key="12">
    <source>
        <dbReference type="Proteomes" id="UP000321412"/>
    </source>
</evidence>
<dbReference type="InterPro" id="IPR001469">
    <property type="entry name" value="ATP_synth_F1_dsu/esu"/>
</dbReference>
<organism evidence="11 12">
    <name type="scientific">Lujinxingia vulgaris</name>
    <dbReference type="NCBI Taxonomy" id="2600176"/>
    <lineage>
        <taxon>Bacteria</taxon>
        <taxon>Deltaproteobacteria</taxon>
        <taxon>Bradymonadales</taxon>
        <taxon>Lujinxingiaceae</taxon>
        <taxon>Lujinxingia</taxon>
    </lineage>
</organism>
<reference evidence="11 12" key="1">
    <citation type="submission" date="2019-08" db="EMBL/GenBank/DDBJ databases">
        <title>Bradymonadales sp. TMQ4.</title>
        <authorList>
            <person name="Liang Q."/>
        </authorList>
    </citation>
    <scope>NUCLEOTIDE SEQUENCE [LARGE SCALE GENOMIC DNA]</scope>
    <source>
        <strain evidence="11 12">TMQ4</strain>
    </source>
</reference>
<dbReference type="NCBIfam" id="TIGR01216">
    <property type="entry name" value="ATP_synt_epsi"/>
    <property type="match status" value="1"/>
</dbReference>
<keyword evidence="8" id="KW-1003">Cell membrane</keyword>
<evidence type="ECO:0000256" key="2">
    <source>
        <dbReference type="ARBA" id="ARBA00005712"/>
    </source>
</evidence>
<evidence type="ECO:0000256" key="7">
    <source>
        <dbReference type="ARBA" id="ARBA00023310"/>
    </source>
</evidence>
<dbReference type="GO" id="GO:0005886">
    <property type="term" value="C:plasma membrane"/>
    <property type="evidence" value="ECO:0007669"/>
    <property type="project" value="UniProtKB-SubCell"/>
</dbReference>
<evidence type="ECO:0000256" key="1">
    <source>
        <dbReference type="ARBA" id="ARBA00004184"/>
    </source>
</evidence>
<evidence type="ECO:0000259" key="10">
    <source>
        <dbReference type="Pfam" id="PF02823"/>
    </source>
</evidence>
<dbReference type="GO" id="GO:0046933">
    <property type="term" value="F:proton-transporting ATP synthase activity, rotational mechanism"/>
    <property type="evidence" value="ECO:0007669"/>
    <property type="project" value="UniProtKB-UniRule"/>
</dbReference>
<comment type="caution">
    <text evidence="11">The sequence shown here is derived from an EMBL/GenBank/DDBJ whole genome shotgun (WGS) entry which is preliminary data.</text>
</comment>
<evidence type="ECO:0000256" key="4">
    <source>
        <dbReference type="ARBA" id="ARBA00023065"/>
    </source>
</evidence>
<sequence>MAETLHLEVVTPEKAVFSEPVDDVVLPGLLGQMDILPGHLPILSVLGVGEMIVTQGGKTRHFLVEQGYVEVFNDRVTVLTEGCSGVSDIDIERARRDLERYETAMVELEERSKNEMVPEDIFEQHRLALKRERMKIAFAKEGKIVE</sequence>
<keyword evidence="8" id="KW-0375">Hydrogen ion transport</keyword>
<feature type="domain" description="ATP synthase F1 complex delta/epsilon subunit N-terminal" evidence="10">
    <location>
        <begin position="5"/>
        <end position="81"/>
    </location>
</feature>
<gene>
    <name evidence="8 11" type="primary">atpC</name>
    <name evidence="11" type="ORF">FRC98_17880</name>
</gene>
<comment type="similarity">
    <text evidence="2 8 9">Belongs to the ATPase epsilon chain family.</text>
</comment>
<name>A0A5C6XAC8_9DELT</name>
<keyword evidence="3 8" id="KW-0813">Transport</keyword>
<evidence type="ECO:0000256" key="8">
    <source>
        <dbReference type="HAMAP-Rule" id="MF_00530"/>
    </source>
</evidence>
<protein>
    <recommendedName>
        <fullName evidence="8">ATP synthase epsilon chain</fullName>
    </recommendedName>
    <alternativeName>
        <fullName evidence="8">ATP synthase F1 sector epsilon subunit</fullName>
    </alternativeName>
    <alternativeName>
        <fullName evidence="8">F-ATPase epsilon subunit</fullName>
    </alternativeName>
</protein>
<dbReference type="GO" id="GO:0045259">
    <property type="term" value="C:proton-transporting ATP synthase complex"/>
    <property type="evidence" value="ECO:0007669"/>
    <property type="project" value="UniProtKB-KW"/>
</dbReference>
<accession>A0A5C6XAC8</accession>
<keyword evidence="12" id="KW-1185">Reference proteome</keyword>
<dbReference type="PANTHER" id="PTHR13822:SF10">
    <property type="entry name" value="ATP SYNTHASE EPSILON CHAIN, CHLOROPLASTIC"/>
    <property type="match status" value="1"/>
</dbReference>
<dbReference type="HAMAP" id="MF_00530">
    <property type="entry name" value="ATP_synth_epsil_bac"/>
    <property type="match status" value="1"/>
</dbReference>
<dbReference type="PANTHER" id="PTHR13822">
    <property type="entry name" value="ATP SYNTHASE DELTA/EPSILON CHAIN"/>
    <property type="match status" value="1"/>
</dbReference>
<dbReference type="GO" id="GO:0005524">
    <property type="term" value="F:ATP binding"/>
    <property type="evidence" value="ECO:0007669"/>
    <property type="project" value="UniProtKB-UniRule"/>
</dbReference>
<dbReference type="AlphaFoldDB" id="A0A5C6XAC8"/>
<dbReference type="CDD" id="cd12152">
    <property type="entry name" value="F1-ATPase_delta"/>
    <property type="match status" value="1"/>
</dbReference>
<dbReference type="Pfam" id="PF02823">
    <property type="entry name" value="ATP-synt_DE_N"/>
    <property type="match status" value="1"/>
</dbReference>
<keyword evidence="5 8" id="KW-0472">Membrane</keyword>
<keyword evidence="4 8" id="KW-0406">Ion transport</keyword>
<keyword evidence="7 8" id="KW-0066">ATP synthesis</keyword>
<evidence type="ECO:0000256" key="6">
    <source>
        <dbReference type="ARBA" id="ARBA00023196"/>
    </source>
</evidence>
<evidence type="ECO:0000256" key="3">
    <source>
        <dbReference type="ARBA" id="ARBA00022448"/>
    </source>
</evidence>
<evidence type="ECO:0000256" key="5">
    <source>
        <dbReference type="ARBA" id="ARBA00023136"/>
    </source>
</evidence>
<dbReference type="OrthoDB" id="9799969at2"/>
<evidence type="ECO:0000256" key="9">
    <source>
        <dbReference type="RuleBase" id="RU003656"/>
    </source>
</evidence>
<dbReference type="SUPFAM" id="SSF51344">
    <property type="entry name" value="Epsilon subunit of F1F0-ATP synthase N-terminal domain"/>
    <property type="match status" value="1"/>
</dbReference>
<dbReference type="InterPro" id="IPR020546">
    <property type="entry name" value="ATP_synth_F1_dsu/esu_N"/>
</dbReference>